<sequence>MERLVNFFRNTMIENGNLNERVERLNNNSWNASMEYLRDGNSIGRFYENGKLVNYVYATLYEFHRDFFPKELNRVRGSMAAFLKTIHGFLFLSDNFAFDAAKLQNIIKHRKRRYNAIVPPIVLAEAGIFKMIYKLPNPMHVCRYLEENHLVDEIKEKFSVFFNLFVNKQQIEKNKMLKRNPVYEMAPDLNEERILFALEMLMEGALPNAPFPEQFNCLMGKLLTFSIPRLNKVKISSNGIYFIDIGLVREYVFYIGTTEIFKDKDLKKTVLWFLKINLIFRRMKIEKPYKFLYQLVCLAMEQKALAKKNREVLAPSVQLYWRQLNGEDGVEEEVIIEEGEPEPDGELTAEEQEILNALENNMEL</sequence>
<organism evidence="1 2">
    <name type="scientific">Strongyloides venezuelensis</name>
    <name type="common">Threadworm</name>
    <dbReference type="NCBI Taxonomy" id="75913"/>
    <lineage>
        <taxon>Eukaryota</taxon>
        <taxon>Metazoa</taxon>
        <taxon>Ecdysozoa</taxon>
        <taxon>Nematoda</taxon>
        <taxon>Chromadorea</taxon>
        <taxon>Rhabditida</taxon>
        <taxon>Tylenchina</taxon>
        <taxon>Panagrolaimomorpha</taxon>
        <taxon>Strongyloidoidea</taxon>
        <taxon>Strongyloididae</taxon>
        <taxon>Strongyloides</taxon>
    </lineage>
</organism>
<reference evidence="1" key="1">
    <citation type="submission" date="2014-07" db="EMBL/GenBank/DDBJ databases">
        <authorList>
            <person name="Martin A.A"/>
            <person name="De Silva N."/>
        </authorList>
    </citation>
    <scope>NUCLEOTIDE SEQUENCE</scope>
</reference>
<accession>A0A0K0FRJ6</accession>
<dbReference type="AlphaFoldDB" id="A0A0K0FRJ6"/>
<dbReference type="WBParaSite" id="SVE_1252700.1">
    <property type="protein sequence ID" value="SVE_1252700.1"/>
    <property type="gene ID" value="SVE_1252700"/>
</dbReference>
<name>A0A0K0FRJ6_STRVS</name>
<dbReference type="Proteomes" id="UP000035680">
    <property type="component" value="Unassembled WGS sequence"/>
</dbReference>
<evidence type="ECO:0000313" key="1">
    <source>
        <dbReference type="Proteomes" id="UP000035680"/>
    </source>
</evidence>
<reference evidence="2" key="2">
    <citation type="submission" date="2015-08" db="UniProtKB">
        <authorList>
            <consortium name="WormBaseParasite"/>
        </authorList>
    </citation>
    <scope>IDENTIFICATION</scope>
</reference>
<keyword evidence="1" id="KW-1185">Reference proteome</keyword>
<proteinExistence type="predicted"/>
<protein>
    <submittedName>
        <fullName evidence="2">Uncharacterized protein</fullName>
    </submittedName>
</protein>
<evidence type="ECO:0000313" key="2">
    <source>
        <dbReference type="WBParaSite" id="SVE_1252700.1"/>
    </source>
</evidence>